<dbReference type="Pfam" id="PF06985">
    <property type="entry name" value="HET"/>
    <property type="match status" value="1"/>
</dbReference>
<gene>
    <name evidence="2" type="ORF">yc1106_04872</name>
</gene>
<feature type="domain" description="Heterokaryon incompatibility" evidence="1">
    <location>
        <begin position="45"/>
        <end position="193"/>
    </location>
</feature>
<protein>
    <recommendedName>
        <fullName evidence="1">Heterokaryon incompatibility domain-containing protein</fullName>
    </recommendedName>
</protein>
<dbReference type="Pfam" id="PF26639">
    <property type="entry name" value="Het-6_barrel"/>
    <property type="match status" value="1"/>
</dbReference>
<proteinExistence type="predicted"/>
<accession>A0A9Q8ZC49</accession>
<name>A0A9Q8ZC49_CURCL</name>
<dbReference type="EMBL" id="CP089276">
    <property type="protein sequence ID" value="USP77598.1"/>
    <property type="molecule type" value="Genomic_DNA"/>
</dbReference>
<keyword evidence="3" id="KW-1185">Reference proteome</keyword>
<dbReference type="InterPro" id="IPR052895">
    <property type="entry name" value="HetReg/Transcr_Mod"/>
</dbReference>
<dbReference type="OrthoDB" id="2157530at2759"/>
<dbReference type="Proteomes" id="UP001056012">
    <property type="component" value="Chromosome 3"/>
</dbReference>
<evidence type="ECO:0000259" key="1">
    <source>
        <dbReference type="Pfam" id="PF06985"/>
    </source>
</evidence>
<evidence type="ECO:0000313" key="2">
    <source>
        <dbReference type="EMBL" id="USP77598.1"/>
    </source>
</evidence>
<dbReference type="PANTHER" id="PTHR24148:SF64">
    <property type="entry name" value="HETEROKARYON INCOMPATIBILITY DOMAIN-CONTAINING PROTEIN"/>
    <property type="match status" value="1"/>
</dbReference>
<dbReference type="VEuPathDB" id="FungiDB:yc1106_04872"/>
<sequence length="589" mass="67166">MTSTPLYAPLQHQDTIRLIRLKPRNDENGIEVILKSFRLSSAIKFNALSYVWGSPTPQRWISCNGHQVSITPNLHSALSQLLQQGFDCLLWVDALCINQQDDEEKSAQVAMMRGIFSRAAKVIFWLGEEQDFDKDGARLMNTFFQKHPELLFTGELRDKSLRELGMPYFDTGWVGWASLLIRPWFGRVWIAQEFSSAKESVFMSGAVEIPTKVLMHCAIATNVCVEIQNVFAIQTESGLSAATLRQRPLHLCITQDNEYFVRKEDIDIDDIWKRSHLLEATDERDRVFALLSLQTMLPMDLIDYSKDIVEVYTEVAKIALTHPIALEQPVHSKVSSQPSRISLGNKTYRSSRFLACKCYSLSESQLPSWVPDWRPNGIRFAPLTDYYLGISFFDHPYQDAIIENRTMSISGVFVDKPSVIVDSMPYMEDVLSNVRREERNPLQVSHKWGEECSMSQASIAGGILPHDEYIGGFQALRKRMLQTTQQDDRHRAVFEGSESSNRRYFEYESRFAELSQGRKFCVTETGKLAWIPQAAKPGDEICFLAGCAVPFVIRRAGDSWRLLGDCYLDGLMSDVSMTFLPQPQLLKFT</sequence>
<reference evidence="2" key="1">
    <citation type="submission" date="2021-12" db="EMBL/GenBank/DDBJ databases">
        <title>Curvularia clavata genome.</title>
        <authorList>
            <person name="Cao Y."/>
        </authorList>
    </citation>
    <scope>NUCLEOTIDE SEQUENCE</scope>
    <source>
        <strain evidence="2">Yc1106</strain>
    </source>
</reference>
<evidence type="ECO:0000313" key="3">
    <source>
        <dbReference type="Proteomes" id="UP001056012"/>
    </source>
</evidence>
<dbReference type="InterPro" id="IPR010730">
    <property type="entry name" value="HET"/>
</dbReference>
<organism evidence="2 3">
    <name type="scientific">Curvularia clavata</name>
    <dbReference type="NCBI Taxonomy" id="95742"/>
    <lineage>
        <taxon>Eukaryota</taxon>
        <taxon>Fungi</taxon>
        <taxon>Dikarya</taxon>
        <taxon>Ascomycota</taxon>
        <taxon>Pezizomycotina</taxon>
        <taxon>Dothideomycetes</taxon>
        <taxon>Pleosporomycetidae</taxon>
        <taxon>Pleosporales</taxon>
        <taxon>Pleosporineae</taxon>
        <taxon>Pleosporaceae</taxon>
        <taxon>Curvularia</taxon>
    </lineage>
</organism>
<dbReference type="PANTHER" id="PTHR24148">
    <property type="entry name" value="ANKYRIN REPEAT DOMAIN-CONTAINING PROTEIN 39 HOMOLOG-RELATED"/>
    <property type="match status" value="1"/>
</dbReference>
<dbReference type="AlphaFoldDB" id="A0A9Q8ZC49"/>